<protein>
    <submittedName>
        <fullName evidence="1">Uncharacterized protein</fullName>
    </submittedName>
</protein>
<evidence type="ECO:0000313" key="1">
    <source>
        <dbReference type="EMBL" id="AZG48533.1"/>
    </source>
</evidence>
<organism evidence="1 2">
    <name type="scientific">Gordonia insulae</name>
    <dbReference type="NCBI Taxonomy" id="2420509"/>
    <lineage>
        <taxon>Bacteria</taxon>
        <taxon>Bacillati</taxon>
        <taxon>Actinomycetota</taxon>
        <taxon>Actinomycetes</taxon>
        <taxon>Mycobacteriales</taxon>
        <taxon>Gordoniaceae</taxon>
        <taxon>Gordonia</taxon>
    </lineage>
</organism>
<dbReference type="AlphaFoldDB" id="A0A3G8JUD4"/>
<name>A0A3G8JUD4_9ACTN</name>
<dbReference type="EMBL" id="CP033972">
    <property type="protein sequence ID" value="AZG48533.1"/>
    <property type="molecule type" value="Genomic_DNA"/>
</dbReference>
<reference evidence="1 2" key="1">
    <citation type="submission" date="2018-11" db="EMBL/GenBank/DDBJ databases">
        <title>Gordonia insulae sp. nov., isolated from an island soil.</title>
        <authorList>
            <person name="Kim Y.S."/>
            <person name="Kim S.B."/>
        </authorList>
    </citation>
    <scope>NUCLEOTIDE SEQUENCE [LARGE SCALE GENOMIC DNA]</scope>
    <source>
        <strain evidence="1 2">MMS17-SY073</strain>
    </source>
</reference>
<dbReference type="Proteomes" id="UP000271469">
    <property type="component" value="Chromosome"/>
</dbReference>
<dbReference type="RefSeq" id="WP_124710726.1">
    <property type="nucleotide sequence ID" value="NZ_CP033972.1"/>
</dbReference>
<proteinExistence type="predicted"/>
<accession>A0A3G8JUD4</accession>
<dbReference type="OrthoDB" id="4376040at2"/>
<evidence type="ECO:0000313" key="2">
    <source>
        <dbReference type="Proteomes" id="UP000271469"/>
    </source>
</evidence>
<sequence>MVSRADRVDDLEAALASDATFVDDPDDQGWMTARSGGQSLFVRVGDFPDEDLWSLWLGDGRWMDFTVPPGRWTLRVPGRRWPAGARPRLPKNEFHD</sequence>
<gene>
    <name evidence="1" type="ORF">D7316_05150</name>
</gene>
<dbReference type="KEGG" id="gom:D7316_05150"/>
<keyword evidence="2" id="KW-1185">Reference proteome</keyword>